<keyword evidence="1" id="KW-0645">Protease</keyword>
<protein>
    <submittedName>
        <fullName evidence="1">Spore protease YyaC</fullName>
    </submittedName>
</protein>
<comment type="caution">
    <text evidence="1">The sequence shown here is derived from an EMBL/GenBank/DDBJ whole genome shotgun (WGS) entry which is preliminary data.</text>
</comment>
<dbReference type="NCBIfam" id="TIGR02841">
    <property type="entry name" value="spore_YyaC"/>
    <property type="match status" value="1"/>
</dbReference>
<sequence>MNLKSGLFQSTKKQDRIHYEDKEAIQDLSKTLIEHMPKLYIKPIIIICIGTDRSTGDCLGPLVGSNIQDQLSHFHTFGTLKDPVHAVNLEETLAFIKEKYRNPFIIAIDACLGRLKSVGFIQVAEGSIKPGAGVNKELPAVGDMHISGIVNVSGFMEFSVLQNTRLHLVMSMADIISKGLIEAEKHYLEKRHSIRRNLLDDQDSAIN</sequence>
<dbReference type="InterPro" id="IPR009665">
    <property type="entry name" value="YyaC"/>
</dbReference>
<keyword evidence="1" id="KW-0378">Hydrolase</keyword>
<dbReference type="Pfam" id="PF06866">
    <property type="entry name" value="DUF1256"/>
    <property type="match status" value="1"/>
</dbReference>
<dbReference type="InterPro" id="IPR023430">
    <property type="entry name" value="Pept_HybD-like_dom_sf"/>
</dbReference>
<gene>
    <name evidence="1" type="primary">yyaC</name>
    <name evidence="1" type="ORF">K9V48_19060</name>
</gene>
<dbReference type="SUPFAM" id="SSF53163">
    <property type="entry name" value="HybD-like"/>
    <property type="match status" value="1"/>
</dbReference>
<reference evidence="1" key="1">
    <citation type="submission" date="2024-05" db="EMBL/GenBank/DDBJ databases">
        <title>Metabacillus sp. nov., isolated from the rhizosphere soil of tomato plants.</title>
        <authorList>
            <person name="Ma R."/>
        </authorList>
    </citation>
    <scope>NUCLEOTIDE SEQUENCE</scope>
    <source>
        <strain evidence="1">DBTR6</strain>
    </source>
</reference>
<dbReference type="EMBL" id="JAIQUM010000051">
    <property type="protein sequence ID" value="MBZ5752294.1"/>
    <property type="molecule type" value="Genomic_DNA"/>
</dbReference>
<name>A0ABS7UW70_9BACI</name>
<dbReference type="Proteomes" id="UP001165287">
    <property type="component" value="Unassembled WGS sequence"/>
</dbReference>
<evidence type="ECO:0000313" key="2">
    <source>
        <dbReference type="Proteomes" id="UP001165287"/>
    </source>
</evidence>
<keyword evidence="2" id="KW-1185">Reference proteome</keyword>
<proteinExistence type="predicted"/>
<dbReference type="GO" id="GO:0008233">
    <property type="term" value="F:peptidase activity"/>
    <property type="evidence" value="ECO:0007669"/>
    <property type="project" value="UniProtKB-KW"/>
</dbReference>
<dbReference type="RefSeq" id="WP_224140753.1">
    <property type="nucleotide sequence ID" value="NZ_JAIQUM010000051.1"/>
</dbReference>
<accession>A0ABS7UW70</accession>
<evidence type="ECO:0000313" key="1">
    <source>
        <dbReference type="EMBL" id="MBZ5752294.1"/>
    </source>
</evidence>
<organism evidence="1 2">
    <name type="scientific">Metabacillus rhizolycopersici</name>
    <dbReference type="NCBI Taxonomy" id="2875709"/>
    <lineage>
        <taxon>Bacteria</taxon>
        <taxon>Bacillati</taxon>
        <taxon>Bacillota</taxon>
        <taxon>Bacilli</taxon>
        <taxon>Bacillales</taxon>
        <taxon>Bacillaceae</taxon>
        <taxon>Metabacillus</taxon>
    </lineage>
</organism>
<dbReference type="GO" id="GO:0006508">
    <property type="term" value="P:proteolysis"/>
    <property type="evidence" value="ECO:0007669"/>
    <property type="project" value="UniProtKB-KW"/>
</dbReference>